<feature type="domain" description="Tyrosine specific protein phosphatases" evidence="7">
    <location>
        <begin position="324"/>
        <end position="389"/>
    </location>
</feature>
<comment type="similarity">
    <text evidence="1">Belongs to the protein-tyrosine phosphatase family. Non-receptor class CDC14 subfamily.</text>
</comment>
<dbReference type="SMART" id="SM00404">
    <property type="entry name" value="PTPc_motif"/>
    <property type="match status" value="1"/>
</dbReference>
<organism evidence="8 9">
    <name type="scientific">Suillus placidus</name>
    <dbReference type="NCBI Taxonomy" id="48579"/>
    <lineage>
        <taxon>Eukaryota</taxon>
        <taxon>Fungi</taxon>
        <taxon>Dikarya</taxon>
        <taxon>Basidiomycota</taxon>
        <taxon>Agaricomycotina</taxon>
        <taxon>Agaricomycetes</taxon>
        <taxon>Agaricomycetidae</taxon>
        <taxon>Boletales</taxon>
        <taxon>Suillineae</taxon>
        <taxon>Suillaceae</taxon>
        <taxon>Suillus</taxon>
    </lineage>
</organism>
<dbReference type="CDD" id="cd14499">
    <property type="entry name" value="CDC14_C"/>
    <property type="match status" value="1"/>
</dbReference>
<evidence type="ECO:0000313" key="9">
    <source>
        <dbReference type="Proteomes" id="UP000714275"/>
    </source>
</evidence>
<sequence>MATACAPLCYFGDRLYFTTFPHPAPSPQSLNSTASNSGNAPRIRPQPYMGAPLGPSVPSPDDDALYYYFTIDDQLLYTSFYQDWGPLNLAMVYKACLLIHGLLKDEDLSAHRLVLYSSDDPRRKANAALLMALYMLIVHNYTPWRCFQPISELELMSFRDAGRGPSTFNLSIHDCLWGFWKGIQNRLIDLDIFDLQDYEFYEKVENGDWNWITPNFIAFASPRDYAWTKQRNEIETAAAAVAAPASPVRPGVASPPKSPRKLALQRKLNSAFCNCLEYFEKNKVDLVVRLNAELYDKQLFLDRGIKHLDLCFEDGSNPSDEIVRTFIDVADAVIEGGGVVAVHCKAGLGRTGCLIGAYLIWKYGFTASEAIAFMRIIRPGCVVGPQQHYMHQMQLQWAKWAAADEIRRLQAAAVAAAAHVVTPATPPAEQDEVMHETRSLTPPAAPLPPVTPGRAVVTARTRETPPPGQPRKTPMAKRVAIESDEEDVEMDDTLPALGAAPPVARPRARTTTRVSGTRGTASEQRPTRVLRSSATSLHQKTTAARSSRAVAPPPNKIPRLAGGSAARNTAAAAARGPGAPSARRVPQPPSPTPSRLPTLTKKHNPAPSLVDLPSTRSGKPESWMKAGASAIVMPSSKSTQRPGPRPVRRRRSSFSAADVVA</sequence>
<feature type="compositionally biased region" description="Polar residues" evidence="5">
    <location>
        <begin position="530"/>
        <end position="542"/>
    </location>
</feature>
<dbReference type="InterPro" id="IPR029021">
    <property type="entry name" value="Prot-tyrosine_phosphatase-like"/>
</dbReference>
<dbReference type="Proteomes" id="UP000714275">
    <property type="component" value="Unassembled WGS sequence"/>
</dbReference>
<proteinExistence type="inferred from homology"/>
<dbReference type="PROSITE" id="PS50056">
    <property type="entry name" value="TYR_PHOSPHATASE_2"/>
    <property type="match status" value="1"/>
</dbReference>
<dbReference type="EC" id="3.1.3.48" evidence="2"/>
<dbReference type="GO" id="GO:0004725">
    <property type="term" value="F:protein tyrosine phosphatase activity"/>
    <property type="evidence" value="ECO:0007669"/>
    <property type="project" value="UniProtKB-EC"/>
</dbReference>
<dbReference type="Pfam" id="PF22785">
    <property type="entry name" value="Tc-R-P"/>
    <property type="match status" value="1"/>
</dbReference>
<feature type="region of interest" description="Disordered" evidence="5">
    <location>
        <begin position="495"/>
        <end position="661"/>
    </location>
</feature>
<dbReference type="Pfam" id="PF14671">
    <property type="entry name" value="DSPn"/>
    <property type="match status" value="1"/>
</dbReference>
<dbReference type="InterPro" id="IPR020422">
    <property type="entry name" value="TYR_PHOSPHATASE_DUAL_dom"/>
</dbReference>
<comment type="caution">
    <text evidence="8">The sequence shown here is derived from an EMBL/GenBank/DDBJ whole genome shotgun (WGS) entry which is preliminary data.</text>
</comment>
<dbReference type="EMBL" id="JABBWD010000009">
    <property type="protein sequence ID" value="KAG1780317.1"/>
    <property type="molecule type" value="Genomic_DNA"/>
</dbReference>
<dbReference type="SMART" id="SM00195">
    <property type="entry name" value="DSPc"/>
    <property type="match status" value="1"/>
</dbReference>
<dbReference type="InterPro" id="IPR000387">
    <property type="entry name" value="Tyr_Pase_dom"/>
</dbReference>
<evidence type="ECO:0000256" key="5">
    <source>
        <dbReference type="SAM" id="MobiDB-lite"/>
    </source>
</evidence>
<dbReference type="PANTHER" id="PTHR23339">
    <property type="entry name" value="TYROSINE SPECIFIC PROTEIN PHOSPHATASE AND DUAL SPECIFICITY PROTEIN PHOSPHATASE"/>
    <property type="match status" value="1"/>
</dbReference>
<dbReference type="PROSITE" id="PS50054">
    <property type="entry name" value="TYR_PHOSPHATASE_DUAL"/>
    <property type="match status" value="1"/>
</dbReference>
<evidence type="ECO:0000256" key="4">
    <source>
        <dbReference type="ARBA" id="ARBA00022912"/>
    </source>
</evidence>
<keyword evidence="4" id="KW-0904">Protein phosphatase</keyword>
<dbReference type="AlphaFoldDB" id="A0A9P7D618"/>
<dbReference type="CDD" id="cd17657">
    <property type="entry name" value="CDC14_N"/>
    <property type="match status" value="1"/>
</dbReference>
<keyword evidence="9" id="KW-1185">Reference proteome</keyword>
<dbReference type="InterPro" id="IPR044506">
    <property type="entry name" value="CDC14_C"/>
</dbReference>
<accession>A0A9P7D618</accession>
<keyword evidence="3" id="KW-0378">Hydrolase</keyword>
<dbReference type="InterPro" id="IPR003595">
    <property type="entry name" value="Tyr_Pase_cat"/>
</dbReference>
<evidence type="ECO:0000259" key="7">
    <source>
        <dbReference type="PROSITE" id="PS50056"/>
    </source>
</evidence>
<dbReference type="SUPFAM" id="SSF52799">
    <property type="entry name" value="(Phosphotyrosine protein) phosphatases II"/>
    <property type="match status" value="2"/>
</dbReference>
<protein>
    <recommendedName>
        <fullName evidence="2">protein-tyrosine-phosphatase</fullName>
        <ecNumber evidence="2">3.1.3.48</ecNumber>
    </recommendedName>
</protein>
<dbReference type="InterPro" id="IPR016130">
    <property type="entry name" value="Tyr_Pase_AS"/>
</dbReference>
<dbReference type="Gene3D" id="3.90.190.10">
    <property type="entry name" value="Protein tyrosine phosphatase superfamily"/>
    <property type="match status" value="2"/>
</dbReference>
<feature type="domain" description="Tyrosine-protein phosphatase" evidence="6">
    <location>
        <begin position="243"/>
        <end position="402"/>
    </location>
</feature>
<evidence type="ECO:0000256" key="3">
    <source>
        <dbReference type="ARBA" id="ARBA00022801"/>
    </source>
</evidence>
<reference evidence="8" key="1">
    <citation type="journal article" date="2020" name="New Phytol.">
        <title>Comparative genomics reveals dynamic genome evolution in host specialist ectomycorrhizal fungi.</title>
        <authorList>
            <person name="Lofgren L.A."/>
            <person name="Nguyen N.H."/>
            <person name="Vilgalys R."/>
            <person name="Ruytinx J."/>
            <person name="Liao H.L."/>
            <person name="Branco S."/>
            <person name="Kuo A."/>
            <person name="LaButti K."/>
            <person name="Lipzen A."/>
            <person name="Andreopoulos W."/>
            <person name="Pangilinan J."/>
            <person name="Riley R."/>
            <person name="Hundley H."/>
            <person name="Na H."/>
            <person name="Barry K."/>
            <person name="Grigoriev I.V."/>
            <person name="Stajich J.E."/>
            <person name="Kennedy P.G."/>
        </authorList>
    </citation>
    <scope>NUCLEOTIDE SEQUENCE</scope>
    <source>
        <strain evidence="8">DOB743</strain>
    </source>
</reference>
<name>A0A9P7D618_9AGAM</name>
<gene>
    <name evidence="8" type="ORF">EV702DRAFT_773145</name>
</gene>
<feature type="compositionally biased region" description="Low complexity" evidence="5">
    <location>
        <begin position="509"/>
        <end position="522"/>
    </location>
</feature>
<dbReference type="InterPro" id="IPR029260">
    <property type="entry name" value="DSPn"/>
</dbReference>
<evidence type="ECO:0000256" key="1">
    <source>
        <dbReference type="ARBA" id="ARBA00007315"/>
    </source>
</evidence>
<evidence type="ECO:0000256" key="2">
    <source>
        <dbReference type="ARBA" id="ARBA00013064"/>
    </source>
</evidence>
<feature type="compositionally biased region" description="Low complexity" evidence="5">
    <location>
        <begin position="561"/>
        <end position="585"/>
    </location>
</feature>
<dbReference type="InterPro" id="IPR050561">
    <property type="entry name" value="PTP"/>
</dbReference>
<evidence type="ECO:0000259" key="6">
    <source>
        <dbReference type="PROSITE" id="PS50054"/>
    </source>
</evidence>
<evidence type="ECO:0000313" key="8">
    <source>
        <dbReference type="EMBL" id="KAG1780317.1"/>
    </source>
</evidence>
<dbReference type="PROSITE" id="PS00383">
    <property type="entry name" value="TYR_PHOSPHATASE_1"/>
    <property type="match status" value="1"/>
</dbReference>
<dbReference type="OrthoDB" id="5632at2759"/>